<dbReference type="InterPro" id="IPR014214">
    <property type="entry name" value="Dipicolinic_acid_synth_B"/>
</dbReference>
<dbReference type="AlphaFoldDB" id="A0A4Y9AFS3"/>
<dbReference type="RefSeq" id="WP_135108353.1">
    <property type="nucleotide sequence ID" value="NZ_SRHY01000001.1"/>
</dbReference>
<organism evidence="2 3">
    <name type="scientific">Lentibacillus salicampi</name>
    <dbReference type="NCBI Taxonomy" id="175306"/>
    <lineage>
        <taxon>Bacteria</taxon>
        <taxon>Bacillati</taxon>
        <taxon>Bacillota</taxon>
        <taxon>Bacilli</taxon>
        <taxon>Bacillales</taxon>
        <taxon>Bacillaceae</taxon>
        <taxon>Lentibacillus</taxon>
    </lineage>
</organism>
<dbReference type="PIRSF" id="PIRSF001390">
    <property type="entry name" value="Dipicolinate_synth_subunit_B"/>
    <property type="match status" value="1"/>
</dbReference>
<keyword evidence="3" id="KW-1185">Reference proteome</keyword>
<protein>
    <submittedName>
        <fullName evidence="2">Dipicolinate synthase subunit B</fullName>
    </submittedName>
</protein>
<sequence length="201" mass="21882">MTLEGKRIGFGVTGSHCTYEKTFPQLEKLMEAGADVIPVVSYTVQNTDTKFGKADDHVARIESITGKRAIKTIPEAEPLGPALPLDCMVVAPLTGNSMSKLANALTDTPVLMAVKATIRNQSPIVLGISTNDALGLNGVNLMRLMTSKFFYFIPYGQDDPYKKPNSLVSNMDLLSDTIESALNDQQLQPVIIPHKDDNMIE</sequence>
<dbReference type="OrthoDB" id="9792688at2"/>
<dbReference type="InterPro" id="IPR003382">
    <property type="entry name" value="Flavoprotein"/>
</dbReference>
<dbReference type="Pfam" id="PF02441">
    <property type="entry name" value="Flavoprotein"/>
    <property type="match status" value="1"/>
</dbReference>
<dbReference type="SUPFAM" id="SSF52507">
    <property type="entry name" value="Homo-oligomeric flavin-containing Cys decarboxylases, HFCD"/>
    <property type="match status" value="1"/>
</dbReference>
<evidence type="ECO:0000313" key="3">
    <source>
        <dbReference type="Proteomes" id="UP000298484"/>
    </source>
</evidence>
<dbReference type="InterPro" id="IPR036551">
    <property type="entry name" value="Flavin_trans-like"/>
</dbReference>
<dbReference type="Proteomes" id="UP000298484">
    <property type="component" value="Unassembled WGS sequence"/>
</dbReference>
<dbReference type="GO" id="GO:0003824">
    <property type="term" value="F:catalytic activity"/>
    <property type="evidence" value="ECO:0007669"/>
    <property type="project" value="InterPro"/>
</dbReference>
<proteinExistence type="predicted"/>
<dbReference type="Gene3D" id="3.40.50.1950">
    <property type="entry name" value="Flavin prenyltransferase-like"/>
    <property type="match status" value="1"/>
</dbReference>
<feature type="domain" description="Flavoprotein" evidence="1">
    <location>
        <begin position="6"/>
        <end position="167"/>
    </location>
</feature>
<gene>
    <name evidence="2" type="primary">dpaB</name>
    <name evidence="2" type="ORF">E4U82_01995</name>
</gene>
<evidence type="ECO:0000259" key="1">
    <source>
        <dbReference type="Pfam" id="PF02441"/>
    </source>
</evidence>
<dbReference type="NCBIfam" id="TIGR02852">
    <property type="entry name" value="spore_dpaB"/>
    <property type="match status" value="1"/>
</dbReference>
<evidence type="ECO:0000313" key="2">
    <source>
        <dbReference type="EMBL" id="TFJ94709.1"/>
    </source>
</evidence>
<reference evidence="2 3" key="1">
    <citation type="submission" date="2019-03" db="EMBL/GenBank/DDBJ databases">
        <title>Genome sequence of Lentibacillus salicampi ATCC BAA-719.</title>
        <authorList>
            <person name="Maclea K.S."/>
            <person name="Simoes Junior M."/>
        </authorList>
    </citation>
    <scope>NUCLEOTIDE SEQUENCE [LARGE SCALE GENOMIC DNA]</scope>
    <source>
        <strain evidence="2 3">ATCC BAA-719</strain>
    </source>
</reference>
<dbReference type="EMBL" id="SRHY01000001">
    <property type="protein sequence ID" value="TFJ94709.1"/>
    <property type="molecule type" value="Genomic_DNA"/>
</dbReference>
<dbReference type="NCBIfam" id="NF006161">
    <property type="entry name" value="PRK08305.1"/>
    <property type="match status" value="1"/>
</dbReference>
<name>A0A4Y9AFS3_9BACI</name>
<comment type="caution">
    <text evidence="2">The sequence shown here is derived from an EMBL/GenBank/DDBJ whole genome shotgun (WGS) entry which is preliminary data.</text>
</comment>
<accession>A0A4Y9AFS3</accession>